<name>A0A419T437_9FIRM</name>
<sequence>MVYEDFLATIKQSLEERLGSDFTLSIQTITKNNGLSLDGLCIGKTGEKVAPTIYLNHFYKFYQDGIPIYEIISDILLLYQANKLPDEVHLNDLTSPDHIKRRVIHRLINESANQAQFTDIPHISYPALDLCLVFCISVHETQDNLLTALIHNSHLKTWNLSFEDLKQAAKVNTPILFPARIRSLSEVIKDIALKSSSGDMDEDDLIDFFDTEPLSPPMYVLTNSTGINGAACMLYDDILKDFAACTDSDLIILPSSIHEVLIIPNSKNVAIDELADTVFAINQEEVPEEDRLSNHIYFYSRSDDQLSVVFTSSVPIGTKNP</sequence>
<dbReference type="AlphaFoldDB" id="A0A419T437"/>
<protein>
    <submittedName>
        <fullName evidence="1">Uncharacterized protein</fullName>
    </submittedName>
</protein>
<evidence type="ECO:0000313" key="1">
    <source>
        <dbReference type="EMBL" id="RKD32209.1"/>
    </source>
</evidence>
<dbReference type="Pfam" id="PF18941">
    <property type="entry name" value="DUF5688"/>
    <property type="match status" value="1"/>
</dbReference>
<dbReference type="Proteomes" id="UP000284277">
    <property type="component" value="Unassembled WGS sequence"/>
</dbReference>
<evidence type="ECO:0000313" key="2">
    <source>
        <dbReference type="Proteomes" id="UP000284277"/>
    </source>
</evidence>
<dbReference type="OrthoDB" id="1655031at2"/>
<proteinExistence type="predicted"/>
<dbReference type="InterPro" id="IPR043743">
    <property type="entry name" value="DUF5688"/>
</dbReference>
<organism evidence="1 2">
    <name type="scientific">Lacrimispora algidixylanolytica</name>
    <dbReference type="NCBI Taxonomy" id="94868"/>
    <lineage>
        <taxon>Bacteria</taxon>
        <taxon>Bacillati</taxon>
        <taxon>Bacillota</taxon>
        <taxon>Clostridia</taxon>
        <taxon>Lachnospirales</taxon>
        <taxon>Lachnospiraceae</taxon>
        <taxon>Lacrimispora</taxon>
    </lineage>
</organism>
<dbReference type="RefSeq" id="WP_120196603.1">
    <property type="nucleotide sequence ID" value="NZ_MCIA01000013.1"/>
</dbReference>
<accession>A0A419T437</accession>
<comment type="caution">
    <text evidence="1">The sequence shown here is derived from an EMBL/GenBank/DDBJ whole genome shotgun (WGS) entry which is preliminary data.</text>
</comment>
<gene>
    <name evidence="1" type="ORF">BET01_18165</name>
</gene>
<keyword evidence="2" id="KW-1185">Reference proteome</keyword>
<reference evidence="1 2" key="1">
    <citation type="submission" date="2016-08" db="EMBL/GenBank/DDBJ databases">
        <title>A new outlook on sporulation: Clostridium algidixylanolyticum.</title>
        <authorList>
            <person name="Poppleton D.I."/>
            <person name="Gribaldo S."/>
        </authorList>
    </citation>
    <scope>NUCLEOTIDE SEQUENCE [LARGE SCALE GENOMIC DNA]</scope>
    <source>
        <strain evidence="1 2">SPL73</strain>
    </source>
</reference>
<dbReference type="EMBL" id="MCIA01000013">
    <property type="protein sequence ID" value="RKD32209.1"/>
    <property type="molecule type" value="Genomic_DNA"/>
</dbReference>